<protein>
    <recommendedName>
        <fullName evidence="1">VTC domain-containing protein</fullName>
    </recommendedName>
</protein>
<reference evidence="2" key="1">
    <citation type="submission" date="2019-08" db="EMBL/GenBank/DDBJ databases">
        <authorList>
            <person name="Kucharzyk K."/>
            <person name="Murdoch R.W."/>
            <person name="Higgins S."/>
            <person name="Loffler F."/>
        </authorList>
    </citation>
    <scope>NUCLEOTIDE SEQUENCE</scope>
</reference>
<name>A0A645D8L7_9ZZZZ</name>
<dbReference type="Gene3D" id="3.20.100.30">
    <property type="entry name" value="VTC, catalytic tunnel domain"/>
    <property type="match status" value="1"/>
</dbReference>
<dbReference type="InterPro" id="IPR042267">
    <property type="entry name" value="VTC_sf"/>
</dbReference>
<comment type="caution">
    <text evidence="2">The sequence shown here is derived from an EMBL/GenBank/DDBJ whole genome shotgun (WGS) entry which is preliminary data.</text>
</comment>
<dbReference type="InterPro" id="IPR018966">
    <property type="entry name" value="VTC_domain"/>
</dbReference>
<dbReference type="GO" id="GO:0006799">
    <property type="term" value="P:polyphosphate biosynthetic process"/>
    <property type="evidence" value="ECO:0007669"/>
    <property type="project" value="UniProtKB-ARBA"/>
</dbReference>
<dbReference type="EMBL" id="VSSQ01033862">
    <property type="protein sequence ID" value="MPM85601.1"/>
    <property type="molecule type" value="Genomic_DNA"/>
</dbReference>
<dbReference type="AlphaFoldDB" id="A0A645D8L7"/>
<dbReference type="CDD" id="cd07750">
    <property type="entry name" value="PolyPPase_VTC_like"/>
    <property type="match status" value="1"/>
</dbReference>
<sequence length="250" mass="28668">MSEGTVCAETGEGRDALVSKTLDVRRRELKYRISLAESLRAQQLLSQVLPGDANNGPDGYTVRSLYFDSLYNHDYEEKEDGLERRKKVRLRVYSPTAAVAKLELKEKDGAWQRKQSLVLPREAAERLLRGDYGPLAALDQPLAQQLYRLMLEELYRPVCTVEYRRYAFVVPANDIRITFDRHLTAGEGIPALFDGEDFLYPVGAPDDVTMEVKFNRFLFSYIRDLLEGVEKLPVSYSKYVMSRRISHTFG</sequence>
<feature type="domain" description="VTC" evidence="1">
    <location>
        <begin position="26"/>
        <end position="245"/>
    </location>
</feature>
<organism evidence="2">
    <name type="scientific">bioreactor metagenome</name>
    <dbReference type="NCBI Taxonomy" id="1076179"/>
    <lineage>
        <taxon>unclassified sequences</taxon>
        <taxon>metagenomes</taxon>
        <taxon>ecological metagenomes</taxon>
    </lineage>
</organism>
<gene>
    <name evidence="2" type="ORF">SDC9_132682</name>
</gene>
<evidence type="ECO:0000313" key="2">
    <source>
        <dbReference type="EMBL" id="MPM85601.1"/>
    </source>
</evidence>
<accession>A0A645D8L7</accession>
<evidence type="ECO:0000259" key="1">
    <source>
        <dbReference type="Pfam" id="PF09359"/>
    </source>
</evidence>
<dbReference type="Pfam" id="PF09359">
    <property type="entry name" value="VTC"/>
    <property type="match status" value="1"/>
</dbReference>
<proteinExistence type="predicted"/>